<reference evidence="3" key="2">
    <citation type="submission" date="2015-01" db="EMBL/GenBank/DDBJ databases">
        <title>Evolutionary Origins and Diversification of the Mycorrhizal Mutualists.</title>
        <authorList>
            <consortium name="DOE Joint Genome Institute"/>
            <consortium name="Mycorrhizal Genomics Consortium"/>
            <person name="Kohler A."/>
            <person name="Kuo A."/>
            <person name="Nagy L.G."/>
            <person name="Floudas D."/>
            <person name="Copeland A."/>
            <person name="Barry K.W."/>
            <person name="Cichocki N."/>
            <person name="Veneault-Fourrey C."/>
            <person name="LaButti K."/>
            <person name="Lindquist E.A."/>
            <person name="Lipzen A."/>
            <person name="Lundell T."/>
            <person name="Morin E."/>
            <person name="Murat C."/>
            <person name="Riley R."/>
            <person name="Ohm R."/>
            <person name="Sun H."/>
            <person name="Tunlid A."/>
            <person name="Henrissat B."/>
            <person name="Grigoriev I.V."/>
            <person name="Hibbett D.S."/>
            <person name="Martin F."/>
        </authorList>
    </citation>
    <scope>NUCLEOTIDE SEQUENCE [LARGE SCALE GENOMIC DNA]</scope>
    <source>
        <strain evidence="3">441</strain>
    </source>
</reference>
<dbReference type="AlphaFoldDB" id="A0A0C9ZA21"/>
<reference evidence="2 3" key="1">
    <citation type="submission" date="2014-04" db="EMBL/GenBank/DDBJ databases">
        <authorList>
            <consortium name="DOE Joint Genome Institute"/>
            <person name="Kuo A."/>
            <person name="Kohler A."/>
            <person name="Costa M.D."/>
            <person name="Nagy L.G."/>
            <person name="Floudas D."/>
            <person name="Copeland A."/>
            <person name="Barry K.W."/>
            <person name="Cichocki N."/>
            <person name="Veneault-Fourrey C."/>
            <person name="LaButti K."/>
            <person name="Lindquist E.A."/>
            <person name="Lipzen A."/>
            <person name="Lundell T."/>
            <person name="Morin E."/>
            <person name="Murat C."/>
            <person name="Sun H."/>
            <person name="Tunlid A."/>
            <person name="Henrissat B."/>
            <person name="Grigoriev I.V."/>
            <person name="Hibbett D.S."/>
            <person name="Martin F."/>
            <person name="Nordberg H.P."/>
            <person name="Cantor M.N."/>
            <person name="Hua S.X."/>
        </authorList>
    </citation>
    <scope>NUCLEOTIDE SEQUENCE [LARGE SCALE GENOMIC DNA]</scope>
    <source>
        <strain evidence="2 3">441</strain>
    </source>
</reference>
<dbReference type="Proteomes" id="UP000054018">
    <property type="component" value="Unassembled WGS sequence"/>
</dbReference>
<accession>A0A0C9ZA21</accession>
<feature type="region of interest" description="Disordered" evidence="1">
    <location>
        <begin position="44"/>
        <end position="73"/>
    </location>
</feature>
<dbReference type="STRING" id="765257.A0A0C9ZA21"/>
<protein>
    <submittedName>
        <fullName evidence="2">Uncharacterized protein</fullName>
    </submittedName>
</protein>
<organism evidence="2 3">
    <name type="scientific">Pisolithus microcarpus 441</name>
    <dbReference type="NCBI Taxonomy" id="765257"/>
    <lineage>
        <taxon>Eukaryota</taxon>
        <taxon>Fungi</taxon>
        <taxon>Dikarya</taxon>
        <taxon>Basidiomycota</taxon>
        <taxon>Agaricomycotina</taxon>
        <taxon>Agaricomycetes</taxon>
        <taxon>Agaricomycetidae</taxon>
        <taxon>Boletales</taxon>
        <taxon>Sclerodermatineae</taxon>
        <taxon>Pisolithaceae</taxon>
        <taxon>Pisolithus</taxon>
    </lineage>
</organism>
<evidence type="ECO:0000256" key="1">
    <source>
        <dbReference type="SAM" id="MobiDB-lite"/>
    </source>
</evidence>
<sequence>LADAISTHLYALKRLDLQDNDADEDDEVYDTLREALTARGGRLLVTEEDEEEEGEEEEEKEEEEKPATQTAEAEEVLEKELGDLMGKVRLE</sequence>
<gene>
    <name evidence="2" type="ORF">PISMIDRAFT_15582</name>
</gene>
<name>A0A0C9ZA21_9AGAM</name>
<feature type="compositionally biased region" description="Acidic residues" evidence="1">
    <location>
        <begin position="46"/>
        <end position="64"/>
    </location>
</feature>
<keyword evidence="3" id="KW-1185">Reference proteome</keyword>
<evidence type="ECO:0000313" key="2">
    <source>
        <dbReference type="EMBL" id="KIK16788.1"/>
    </source>
</evidence>
<evidence type="ECO:0000313" key="3">
    <source>
        <dbReference type="Proteomes" id="UP000054018"/>
    </source>
</evidence>
<feature type="non-terminal residue" evidence="2">
    <location>
        <position position="1"/>
    </location>
</feature>
<dbReference type="EMBL" id="KN833847">
    <property type="protein sequence ID" value="KIK16788.1"/>
    <property type="molecule type" value="Genomic_DNA"/>
</dbReference>
<dbReference type="HOGENOM" id="CLU_2427866_0_0_1"/>
<proteinExistence type="predicted"/>